<evidence type="ECO:0000313" key="10">
    <source>
        <dbReference type="EMBL" id="PSR88803.1"/>
    </source>
</evidence>
<evidence type="ECO:0000256" key="1">
    <source>
        <dbReference type="ARBA" id="ARBA00004211"/>
    </source>
</evidence>
<gene>
    <name evidence="10" type="ORF">BD289DRAFT_227918</name>
</gene>
<evidence type="ECO:0000256" key="5">
    <source>
        <dbReference type="ARBA" id="ARBA00023054"/>
    </source>
</evidence>
<dbReference type="Proteomes" id="UP000241462">
    <property type="component" value="Unassembled WGS sequence"/>
</dbReference>
<evidence type="ECO:0000256" key="4">
    <source>
        <dbReference type="ARBA" id="ARBA00022989"/>
    </source>
</evidence>
<evidence type="ECO:0000256" key="2">
    <source>
        <dbReference type="ARBA" id="ARBA00009063"/>
    </source>
</evidence>
<dbReference type="PANTHER" id="PTHR19957:SF380">
    <property type="entry name" value="SYNTAXIN FAMILY PROTEIN"/>
    <property type="match status" value="1"/>
</dbReference>
<dbReference type="STRING" id="2025994.A0A2T3AAQ0"/>
<evidence type="ECO:0000256" key="6">
    <source>
        <dbReference type="ARBA" id="ARBA00023136"/>
    </source>
</evidence>
<dbReference type="Pfam" id="PF00804">
    <property type="entry name" value="Syntaxin"/>
    <property type="match status" value="1"/>
</dbReference>
<dbReference type="CDD" id="cd15849">
    <property type="entry name" value="SNARE_Sso1"/>
    <property type="match status" value="1"/>
</dbReference>
<dbReference type="EMBL" id="KZ678424">
    <property type="protein sequence ID" value="PSR88803.1"/>
    <property type="molecule type" value="Genomic_DNA"/>
</dbReference>
<dbReference type="InterPro" id="IPR045242">
    <property type="entry name" value="Syntaxin"/>
</dbReference>
<dbReference type="InterPro" id="IPR000727">
    <property type="entry name" value="T_SNARE_dom"/>
</dbReference>
<dbReference type="PANTHER" id="PTHR19957">
    <property type="entry name" value="SYNTAXIN"/>
    <property type="match status" value="1"/>
</dbReference>
<feature type="coiled-coil region" evidence="7">
    <location>
        <begin position="184"/>
        <end position="243"/>
    </location>
</feature>
<sequence>MAPLAQGAASPGGSPVNVLNEISDINLGLERIKQNLNQLRMLQDRSLNETDSSSGTSRQVDDLSATTMADYRGLVQRVRELKSNRDAQTYKGQVDRVDRALKDTIQQYQQVEADFRRKMQGQMERQYRIVRPDADTNEVRAAVEDMSAGGQQVFQQAMMQSNRQGQARAVLNEVQNRHQELLKIEQQMTELAQLIQDLDTLIIQQEPMVQQIDEHVEKTHVDLKEANTELDTAVETVRATRKKKWICCGIVALIIVIIVVAIVAWYFTAGPGAKTTTTSSSNTNKRNLELASMNLENAARALSRKTIAGRYVVPAKGVKGVRAVAQTATLPVALGFDAQN</sequence>
<dbReference type="GO" id="GO:0031201">
    <property type="term" value="C:SNARE complex"/>
    <property type="evidence" value="ECO:0007669"/>
    <property type="project" value="TreeGrafter"/>
</dbReference>
<comment type="subcellular location">
    <subcellularLocation>
        <location evidence="1">Membrane</location>
        <topology evidence="1">Single-pass type IV membrane protein</topology>
    </subcellularLocation>
</comment>
<name>A0A2T3AAQ0_9PEZI</name>
<dbReference type="FunFam" id="1.20.58.70:FF:000008">
    <property type="entry name" value="Syntaxin family protein"/>
    <property type="match status" value="1"/>
</dbReference>
<dbReference type="OrthoDB" id="10255013at2759"/>
<evidence type="ECO:0000313" key="11">
    <source>
        <dbReference type="Proteomes" id="UP000241462"/>
    </source>
</evidence>
<feature type="transmembrane region" description="Helical" evidence="8">
    <location>
        <begin position="245"/>
        <end position="267"/>
    </location>
</feature>
<dbReference type="Gene3D" id="1.20.58.70">
    <property type="match status" value="1"/>
</dbReference>
<dbReference type="GO" id="GO:0006906">
    <property type="term" value="P:vesicle fusion"/>
    <property type="evidence" value="ECO:0007669"/>
    <property type="project" value="TreeGrafter"/>
</dbReference>
<evidence type="ECO:0000256" key="8">
    <source>
        <dbReference type="SAM" id="Phobius"/>
    </source>
</evidence>
<reference evidence="10 11" key="1">
    <citation type="journal article" date="2018" name="Mycol. Prog.">
        <title>Coniella lustricola, a new species from submerged detritus.</title>
        <authorList>
            <person name="Raudabaugh D.B."/>
            <person name="Iturriaga T."/>
            <person name="Carver A."/>
            <person name="Mondo S."/>
            <person name="Pangilinan J."/>
            <person name="Lipzen A."/>
            <person name="He G."/>
            <person name="Amirebrahimi M."/>
            <person name="Grigoriev I.V."/>
            <person name="Miller A.N."/>
        </authorList>
    </citation>
    <scope>NUCLEOTIDE SEQUENCE [LARGE SCALE GENOMIC DNA]</scope>
    <source>
        <strain evidence="10 11">B22-T-1</strain>
    </source>
</reference>
<dbReference type="GO" id="GO:0005484">
    <property type="term" value="F:SNAP receptor activity"/>
    <property type="evidence" value="ECO:0007669"/>
    <property type="project" value="TreeGrafter"/>
</dbReference>
<dbReference type="PROSITE" id="PS50192">
    <property type="entry name" value="T_SNARE"/>
    <property type="match status" value="1"/>
</dbReference>
<dbReference type="InterPro" id="IPR006011">
    <property type="entry name" value="Syntaxin_N"/>
</dbReference>
<keyword evidence="6 8" id="KW-0472">Membrane</keyword>
<dbReference type="SUPFAM" id="SSF47661">
    <property type="entry name" value="t-snare proteins"/>
    <property type="match status" value="1"/>
</dbReference>
<dbReference type="GO" id="GO:0006887">
    <property type="term" value="P:exocytosis"/>
    <property type="evidence" value="ECO:0007669"/>
    <property type="project" value="TreeGrafter"/>
</dbReference>
<dbReference type="GO" id="GO:0000149">
    <property type="term" value="F:SNARE binding"/>
    <property type="evidence" value="ECO:0007669"/>
    <property type="project" value="TreeGrafter"/>
</dbReference>
<keyword evidence="5 7" id="KW-0175">Coiled coil</keyword>
<dbReference type="GO" id="GO:0006886">
    <property type="term" value="P:intracellular protein transport"/>
    <property type="evidence" value="ECO:0007669"/>
    <property type="project" value="TreeGrafter"/>
</dbReference>
<dbReference type="AlphaFoldDB" id="A0A2T3AAQ0"/>
<proteinExistence type="inferred from homology"/>
<evidence type="ECO:0000256" key="3">
    <source>
        <dbReference type="ARBA" id="ARBA00022692"/>
    </source>
</evidence>
<dbReference type="InParanoid" id="A0A2T3AAQ0"/>
<accession>A0A2T3AAQ0</accession>
<keyword evidence="3 8" id="KW-0812">Transmembrane</keyword>
<dbReference type="SMART" id="SM00397">
    <property type="entry name" value="t_SNARE"/>
    <property type="match status" value="1"/>
</dbReference>
<dbReference type="GO" id="GO:0012505">
    <property type="term" value="C:endomembrane system"/>
    <property type="evidence" value="ECO:0007669"/>
    <property type="project" value="TreeGrafter"/>
</dbReference>
<dbReference type="FunCoup" id="A0A2T3AAQ0">
    <property type="interactions" value="555"/>
</dbReference>
<evidence type="ECO:0000256" key="7">
    <source>
        <dbReference type="SAM" id="Coils"/>
    </source>
</evidence>
<organism evidence="10 11">
    <name type="scientific">Coniella lustricola</name>
    <dbReference type="NCBI Taxonomy" id="2025994"/>
    <lineage>
        <taxon>Eukaryota</taxon>
        <taxon>Fungi</taxon>
        <taxon>Dikarya</taxon>
        <taxon>Ascomycota</taxon>
        <taxon>Pezizomycotina</taxon>
        <taxon>Sordariomycetes</taxon>
        <taxon>Sordariomycetidae</taxon>
        <taxon>Diaporthales</taxon>
        <taxon>Schizoparmaceae</taxon>
        <taxon>Coniella</taxon>
    </lineage>
</organism>
<comment type="similarity">
    <text evidence="2">Belongs to the syntaxin family.</text>
</comment>
<dbReference type="GO" id="GO:0005886">
    <property type="term" value="C:plasma membrane"/>
    <property type="evidence" value="ECO:0007669"/>
    <property type="project" value="TreeGrafter"/>
</dbReference>
<feature type="domain" description="T-SNARE coiled-coil homology" evidence="9">
    <location>
        <begin position="171"/>
        <end position="233"/>
    </location>
</feature>
<evidence type="ECO:0000259" key="9">
    <source>
        <dbReference type="PROSITE" id="PS50192"/>
    </source>
</evidence>
<keyword evidence="4 8" id="KW-1133">Transmembrane helix</keyword>
<protein>
    <submittedName>
        <fullName evidence="10">t-SNARE</fullName>
    </submittedName>
</protein>
<dbReference type="InterPro" id="IPR010989">
    <property type="entry name" value="SNARE"/>
</dbReference>
<keyword evidence="11" id="KW-1185">Reference proteome</keyword>
<dbReference type="GO" id="GO:0048278">
    <property type="term" value="P:vesicle docking"/>
    <property type="evidence" value="ECO:0007669"/>
    <property type="project" value="TreeGrafter"/>
</dbReference>
<dbReference type="Pfam" id="PF05739">
    <property type="entry name" value="SNARE"/>
    <property type="match status" value="1"/>
</dbReference>